<dbReference type="EMBL" id="AFRQ01000056">
    <property type="protein sequence ID" value="EGP45571.1"/>
    <property type="molecule type" value="Genomic_DNA"/>
</dbReference>
<dbReference type="Pfam" id="PF03466">
    <property type="entry name" value="LysR_substrate"/>
    <property type="match status" value="1"/>
</dbReference>
<dbReference type="SUPFAM" id="SSF46785">
    <property type="entry name" value="Winged helix' DNA-binding domain"/>
    <property type="match status" value="1"/>
</dbReference>
<dbReference type="InterPro" id="IPR036388">
    <property type="entry name" value="WH-like_DNA-bd_sf"/>
</dbReference>
<comment type="similarity">
    <text evidence="1">Belongs to the LysR transcriptional regulatory family.</text>
</comment>
<sequence length="306" mass="33159">MLRMNLRLLKYFAVLADELNYRRAAERLNIEISPLSRAIQSLESSLGVSLFVRSNRGTLLTPEGEALRDHIPAIFGAVGHARDSVLGVAVGDHGALHIALSEGMNPARLAALMAGCRADEPRVAIHFSEMPFAQQLAGLGQGLYDLGFAASDNVGRGIVAERAWQDPIHVILPTRHPLLALETVPLSEVLRHPLVLGDPKYCEGCRQQIDRLIGKGSAQPQVAAQVRSVYLMLSMVAAGVGLALMGASQVLSNWELGIASRPLAEPAALTTWLLRSTRVSRQSVARFIERVIAMREDNPAPPPRAR</sequence>
<dbReference type="Gene3D" id="1.10.10.10">
    <property type="entry name" value="Winged helix-like DNA-binding domain superfamily/Winged helix DNA-binding domain"/>
    <property type="match status" value="1"/>
</dbReference>
<evidence type="ECO:0000256" key="2">
    <source>
        <dbReference type="ARBA" id="ARBA00023015"/>
    </source>
</evidence>
<accession>F7T2C0</accession>
<dbReference type="GO" id="GO:0032993">
    <property type="term" value="C:protein-DNA complex"/>
    <property type="evidence" value="ECO:0007669"/>
    <property type="project" value="TreeGrafter"/>
</dbReference>
<dbReference type="PATRIC" id="fig|1003200.3.peg.3065"/>
<dbReference type="GO" id="GO:0003677">
    <property type="term" value="F:DNA binding"/>
    <property type="evidence" value="ECO:0007669"/>
    <property type="project" value="UniProtKB-KW"/>
</dbReference>
<keyword evidence="4" id="KW-0804">Transcription</keyword>
<proteinExistence type="inferred from homology"/>
<evidence type="ECO:0000256" key="3">
    <source>
        <dbReference type="ARBA" id="ARBA00023125"/>
    </source>
</evidence>
<evidence type="ECO:0000256" key="1">
    <source>
        <dbReference type="ARBA" id="ARBA00009437"/>
    </source>
</evidence>
<dbReference type="GO" id="GO:0003700">
    <property type="term" value="F:DNA-binding transcription factor activity"/>
    <property type="evidence" value="ECO:0007669"/>
    <property type="project" value="InterPro"/>
</dbReference>
<dbReference type="PANTHER" id="PTHR30346:SF0">
    <property type="entry name" value="HCA OPERON TRANSCRIPTIONAL ACTIVATOR HCAR"/>
    <property type="match status" value="1"/>
</dbReference>
<dbReference type="CDD" id="cd08414">
    <property type="entry name" value="PBP2_LTTR_aromatics_like"/>
    <property type="match status" value="1"/>
</dbReference>
<dbReference type="PANTHER" id="PTHR30346">
    <property type="entry name" value="TRANSCRIPTIONAL DUAL REGULATOR HCAR-RELATED"/>
    <property type="match status" value="1"/>
</dbReference>
<feature type="domain" description="HTH lysR-type" evidence="5">
    <location>
        <begin position="4"/>
        <end position="61"/>
    </location>
</feature>
<comment type="caution">
    <text evidence="6">The sequence shown here is derived from an EMBL/GenBank/DDBJ whole genome shotgun (WGS) entry which is preliminary data.</text>
</comment>
<dbReference type="AlphaFoldDB" id="F7T2C0"/>
<dbReference type="PROSITE" id="PS50931">
    <property type="entry name" value="HTH_LYSR"/>
    <property type="match status" value="1"/>
</dbReference>
<dbReference type="SUPFAM" id="SSF53850">
    <property type="entry name" value="Periplasmic binding protein-like II"/>
    <property type="match status" value="1"/>
</dbReference>
<dbReference type="HOGENOM" id="CLU_039613_6_4_4"/>
<organism evidence="6 7">
    <name type="scientific">Achromobacter insuavis AXX-A</name>
    <dbReference type="NCBI Taxonomy" id="1003200"/>
    <lineage>
        <taxon>Bacteria</taxon>
        <taxon>Pseudomonadati</taxon>
        <taxon>Pseudomonadota</taxon>
        <taxon>Betaproteobacteria</taxon>
        <taxon>Burkholderiales</taxon>
        <taxon>Alcaligenaceae</taxon>
        <taxon>Achromobacter</taxon>
    </lineage>
</organism>
<evidence type="ECO:0000313" key="7">
    <source>
        <dbReference type="Proteomes" id="UP000004853"/>
    </source>
</evidence>
<keyword evidence="2" id="KW-0805">Transcription regulation</keyword>
<dbReference type="Pfam" id="PF00126">
    <property type="entry name" value="HTH_1"/>
    <property type="match status" value="1"/>
</dbReference>
<dbReference type="Proteomes" id="UP000004853">
    <property type="component" value="Unassembled WGS sequence"/>
</dbReference>
<reference evidence="6 7" key="1">
    <citation type="submission" date="2011-06" db="EMBL/GenBank/DDBJ databases">
        <authorList>
            <person name="Bador J."/>
            <person name="Amoureux L."/>
            <person name="Neuwirth C."/>
        </authorList>
    </citation>
    <scope>NUCLEOTIDE SEQUENCE [LARGE SCALE GENOMIC DNA]</scope>
    <source>
        <strain evidence="6 7">AXX-A</strain>
    </source>
</reference>
<dbReference type="eggNOG" id="COG0583">
    <property type="taxonomic scope" value="Bacteria"/>
</dbReference>
<dbReference type="InterPro" id="IPR036390">
    <property type="entry name" value="WH_DNA-bd_sf"/>
</dbReference>
<gene>
    <name evidence="6" type="ORF">AXXA_15412</name>
</gene>
<name>F7T2C0_9BURK</name>
<evidence type="ECO:0000259" key="5">
    <source>
        <dbReference type="PROSITE" id="PS50931"/>
    </source>
</evidence>
<evidence type="ECO:0000256" key="4">
    <source>
        <dbReference type="ARBA" id="ARBA00023163"/>
    </source>
</evidence>
<keyword evidence="3" id="KW-0238">DNA-binding</keyword>
<protein>
    <submittedName>
        <fullName evidence="6">LysR family transcriptional regulator</fullName>
    </submittedName>
</protein>
<dbReference type="InterPro" id="IPR005119">
    <property type="entry name" value="LysR_subst-bd"/>
</dbReference>
<evidence type="ECO:0000313" key="6">
    <source>
        <dbReference type="EMBL" id="EGP45571.1"/>
    </source>
</evidence>
<dbReference type="InterPro" id="IPR000847">
    <property type="entry name" value="LysR_HTH_N"/>
</dbReference>
<dbReference type="Gene3D" id="3.40.190.290">
    <property type="match status" value="1"/>
</dbReference>